<feature type="transmembrane region" description="Helical" evidence="2">
    <location>
        <begin position="101"/>
        <end position="125"/>
    </location>
</feature>
<dbReference type="eggNOG" id="ENOG502R6WD">
    <property type="taxonomic scope" value="Eukaryota"/>
</dbReference>
<keyword evidence="2" id="KW-0472">Membrane</keyword>
<keyword evidence="2" id="KW-1133">Transmembrane helix</keyword>
<accession>M7ZJA0</accession>
<name>M7ZJA0_TRIUA</name>
<feature type="compositionally biased region" description="Basic and acidic residues" evidence="1">
    <location>
        <begin position="1"/>
        <end position="24"/>
    </location>
</feature>
<proteinExistence type="predicted"/>
<dbReference type="AlphaFoldDB" id="M7ZJA0"/>
<evidence type="ECO:0000256" key="1">
    <source>
        <dbReference type="SAM" id="MobiDB-lite"/>
    </source>
</evidence>
<keyword evidence="2" id="KW-0812">Transmembrane</keyword>
<dbReference type="EMBL" id="KD208146">
    <property type="protein sequence ID" value="EMS52435.1"/>
    <property type="molecule type" value="Genomic_DNA"/>
</dbReference>
<reference evidence="3" key="1">
    <citation type="journal article" date="2013" name="Nature">
        <title>Draft genome of the wheat A-genome progenitor Triticum urartu.</title>
        <authorList>
            <person name="Ling H.Q."/>
            <person name="Zhao S."/>
            <person name="Liu D."/>
            <person name="Wang J."/>
            <person name="Sun H."/>
            <person name="Zhang C."/>
            <person name="Fan H."/>
            <person name="Li D."/>
            <person name="Dong L."/>
            <person name="Tao Y."/>
            <person name="Gao C."/>
            <person name="Wu H."/>
            <person name="Li Y."/>
            <person name="Cui Y."/>
            <person name="Guo X."/>
            <person name="Zheng S."/>
            <person name="Wang B."/>
            <person name="Yu K."/>
            <person name="Liang Q."/>
            <person name="Yang W."/>
            <person name="Lou X."/>
            <person name="Chen J."/>
            <person name="Feng M."/>
            <person name="Jian J."/>
            <person name="Zhang X."/>
            <person name="Luo G."/>
            <person name="Jiang Y."/>
            <person name="Liu J."/>
            <person name="Wang Z."/>
            <person name="Sha Y."/>
            <person name="Zhang B."/>
            <person name="Wu H."/>
            <person name="Tang D."/>
            <person name="Shen Q."/>
            <person name="Xue P."/>
            <person name="Zou S."/>
            <person name="Wang X."/>
            <person name="Liu X."/>
            <person name="Wang F."/>
            <person name="Yang Y."/>
            <person name="An X."/>
            <person name="Dong Z."/>
            <person name="Zhang K."/>
            <person name="Zhang X."/>
            <person name="Luo M.C."/>
            <person name="Dvorak J."/>
            <person name="Tong Y."/>
            <person name="Wang J."/>
            <person name="Yang H."/>
            <person name="Li Z."/>
            <person name="Wang D."/>
            <person name="Zhang A."/>
            <person name="Wang J."/>
        </authorList>
    </citation>
    <scope>NUCLEOTIDE SEQUENCE</scope>
</reference>
<evidence type="ECO:0000256" key="2">
    <source>
        <dbReference type="SAM" id="Phobius"/>
    </source>
</evidence>
<organism evidence="3">
    <name type="scientific">Triticum urartu</name>
    <name type="common">Red wild einkorn</name>
    <name type="synonym">Crithodium urartu</name>
    <dbReference type="NCBI Taxonomy" id="4572"/>
    <lineage>
        <taxon>Eukaryota</taxon>
        <taxon>Viridiplantae</taxon>
        <taxon>Streptophyta</taxon>
        <taxon>Embryophyta</taxon>
        <taxon>Tracheophyta</taxon>
        <taxon>Spermatophyta</taxon>
        <taxon>Magnoliopsida</taxon>
        <taxon>Liliopsida</taxon>
        <taxon>Poales</taxon>
        <taxon>Poaceae</taxon>
        <taxon>BOP clade</taxon>
        <taxon>Pooideae</taxon>
        <taxon>Triticodae</taxon>
        <taxon>Triticeae</taxon>
        <taxon>Triticinae</taxon>
        <taxon>Triticum</taxon>
    </lineage>
</organism>
<feature type="region of interest" description="Disordered" evidence="1">
    <location>
        <begin position="1"/>
        <end position="63"/>
    </location>
</feature>
<gene>
    <name evidence="3" type="ORF">TRIUR3_27866</name>
</gene>
<evidence type="ECO:0000313" key="3">
    <source>
        <dbReference type="EMBL" id="EMS52435.1"/>
    </source>
</evidence>
<feature type="region of interest" description="Disordered" evidence="1">
    <location>
        <begin position="205"/>
        <end position="243"/>
    </location>
</feature>
<protein>
    <submittedName>
        <fullName evidence="3">Uncharacterized protein</fullName>
    </submittedName>
</protein>
<sequence length="243" mass="26147">MKSEHKDMAIADEAAIKSRGHDKGSVIVLEDGDDEAPPPAKPVRQGDPGQGSSRDGGGVKKEEEDDDIGDYIAFSNFFSLIWIQAWERLAREEAEIMDDAGLVLAAALTGAIFVVLLVLLVVVLVRRRWLDREGVASGRGFVLFGVCCQDGTQGRFVRTTSLARSRQRAARGGEQADDEPDEGELERWKRLFGGPTRCLSTIEEATEKGTSTVATPAFCSPAASPDRRDARGGQTASAGVLKS</sequence>
<dbReference type="OMA" id="WIQAWER"/>